<keyword evidence="10" id="KW-1185">Reference proteome</keyword>
<comment type="similarity">
    <text evidence="2">Belongs to the glycosyl hydrolase 3 family.</text>
</comment>
<dbReference type="Pfam" id="PF01915">
    <property type="entry name" value="Glyco_hydro_3_C"/>
    <property type="match status" value="1"/>
</dbReference>
<evidence type="ECO:0000256" key="3">
    <source>
        <dbReference type="ARBA" id="ARBA00012744"/>
    </source>
</evidence>
<feature type="domain" description="Glycoside hydrolase family 3 C-terminal" evidence="8">
    <location>
        <begin position="522"/>
        <end position="656"/>
    </location>
</feature>
<evidence type="ECO:0000256" key="4">
    <source>
        <dbReference type="ARBA" id="ARBA00022729"/>
    </source>
</evidence>
<accession>A0ABU2Y165</accession>
<evidence type="ECO:0000259" key="8">
    <source>
        <dbReference type="Pfam" id="PF01915"/>
    </source>
</evidence>
<evidence type="ECO:0000256" key="5">
    <source>
        <dbReference type="ARBA" id="ARBA00022801"/>
    </source>
</evidence>
<evidence type="ECO:0000313" key="10">
    <source>
        <dbReference type="Proteomes" id="UP001252186"/>
    </source>
</evidence>
<dbReference type="Gene3D" id="3.20.20.300">
    <property type="entry name" value="Glycoside hydrolase, family 3, N-terminal domain"/>
    <property type="match status" value="1"/>
</dbReference>
<evidence type="ECO:0000256" key="1">
    <source>
        <dbReference type="ARBA" id="ARBA00000448"/>
    </source>
</evidence>
<dbReference type="SUPFAM" id="SSF51445">
    <property type="entry name" value="(Trans)glycosidases"/>
    <property type="match status" value="1"/>
</dbReference>
<sequence>MNKAMKRFFRIISRIIGIILILLFLFGSFKYIQKSNSIKNNYALLGDEAPILNLNGSEFRDLNKNGKLDIYEDVSADLESRVSDLVNQMTLEEKAGTMFITMLGMTDEGNPIDKPFFTTTPFDFMFFLAMPSSSEMIAVKKMNNFNIVHSYEADIIATLNNNIQKMAERSRLGIPMTIATDPRHGTESNPGAALYTPSFSQWPTSLGLAATRDTLLVREFGNIARQEYLATGIRLALHPMADLATEPRWGRTNGTFGEDAQVSAMMTKAYVLGFQGDSLGRNSVATMTKHFSGGGPQENGEDAHFGYGKNQVYPGDNFDYHLIPFEEGAFPANTAQIMPYYGIPVGQTDEDVAFAFNKRIITTLLREKYQFNGVICTDWNIISGSSISEARAWGVEHLTPLERAKKVLEAGCDQFGGESSPELIIELVNSGQISEERIDNSIKRIMRDKFILGLFDNPYVNVAKAKTIAGSEQFRKKGEIAQAKSTILLKNDNILPLKKGTKIYAVGMKDPSLINSYGEFVDEPEDADVILTRITTPFEPRSDEFLENFFHQGRLYYNKEELSEILNLIKQKPTIVVANLERPTILTEINSEAKALLAEFGTSDKILTDIIFGEHVPSGKLPFELPSSWEAVKNQKEDVPYDSDAPLYPFGTGLTY</sequence>
<keyword evidence="5 9" id="KW-0378">Hydrolase</keyword>
<dbReference type="InterPro" id="IPR036962">
    <property type="entry name" value="Glyco_hydro_3_N_sf"/>
</dbReference>
<dbReference type="EMBL" id="JAVRHV010000001">
    <property type="protein sequence ID" value="MDT0551934.1"/>
    <property type="molecule type" value="Genomic_DNA"/>
</dbReference>
<evidence type="ECO:0000256" key="2">
    <source>
        <dbReference type="ARBA" id="ARBA00005336"/>
    </source>
</evidence>
<keyword evidence="4" id="KW-0732">Signal</keyword>
<dbReference type="RefSeq" id="WP_311591753.1">
    <property type="nucleotide sequence ID" value="NZ_JAVRHV010000001.1"/>
</dbReference>
<dbReference type="EC" id="3.2.1.21" evidence="3"/>
<dbReference type="InterPro" id="IPR051915">
    <property type="entry name" value="Cellulose_Degrad_GH3"/>
</dbReference>
<dbReference type="SUPFAM" id="SSF52279">
    <property type="entry name" value="Beta-D-glucan exohydrolase, C-terminal domain"/>
    <property type="match status" value="1"/>
</dbReference>
<dbReference type="Gene3D" id="3.40.50.1700">
    <property type="entry name" value="Glycoside hydrolase family 3 C-terminal domain"/>
    <property type="match status" value="2"/>
</dbReference>
<dbReference type="Proteomes" id="UP001252186">
    <property type="component" value="Unassembled WGS sequence"/>
</dbReference>
<gene>
    <name evidence="9" type="ORF">RM519_01630</name>
</gene>
<protein>
    <recommendedName>
        <fullName evidence="3">beta-glucosidase</fullName>
        <ecNumber evidence="3">3.2.1.21</ecNumber>
    </recommendedName>
</protein>
<feature type="domain" description="Glycoside hydrolase family 3 N-terminal" evidence="7">
    <location>
        <begin position="156"/>
        <end position="447"/>
    </location>
</feature>
<dbReference type="InterPro" id="IPR001764">
    <property type="entry name" value="Glyco_hydro_3_N"/>
</dbReference>
<comment type="caution">
    <text evidence="9">The sequence shown here is derived from an EMBL/GenBank/DDBJ whole genome shotgun (WGS) entry which is preliminary data.</text>
</comment>
<reference evidence="9 10" key="1">
    <citation type="submission" date="2023-09" db="EMBL/GenBank/DDBJ databases">
        <authorList>
            <person name="Rey-Velasco X."/>
        </authorList>
    </citation>
    <scope>NUCLEOTIDE SEQUENCE [LARGE SCALE GENOMIC DNA]</scope>
    <source>
        <strain evidence="9 10">P050</strain>
    </source>
</reference>
<evidence type="ECO:0000256" key="6">
    <source>
        <dbReference type="ARBA" id="ARBA00023295"/>
    </source>
</evidence>
<keyword evidence="6" id="KW-0326">Glycosidase</keyword>
<proteinExistence type="inferred from homology"/>
<dbReference type="InterPro" id="IPR017853">
    <property type="entry name" value="GH"/>
</dbReference>
<dbReference type="PANTHER" id="PTHR30620">
    <property type="entry name" value="PERIPLASMIC BETA-GLUCOSIDASE-RELATED"/>
    <property type="match status" value="1"/>
</dbReference>
<dbReference type="Pfam" id="PF00933">
    <property type="entry name" value="Glyco_hydro_3"/>
    <property type="match status" value="1"/>
</dbReference>
<dbReference type="GO" id="GO:0016787">
    <property type="term" value="F:hydrolase activity"/>
    <property type="evidence" value="ECO:0007669"/>
    <property type="project" value="UniProtKB-KW"/>
</dbReference>
<name>A0ABU2Y165_9FLAO</name>
<dbReference type="InterPro" id="IPR036881">
    <property type="entry name" value="Glyco_hydro_3_C_sf"/>
</dbReference>
<comment type="catalytic activity">
    <reaction evidence="1">
        <text>Hydrolysis of terminal, non-reducing beta-D-glucosyl residues with release of beta-D-glucose.</text>
        <dbReference type="EC" id="3.2.1.21"/>
    </reaction>
</comment>
<dbReference type="PANTHER" id="PTHR30620:SF16">
    <property type="entry name" value="LYSOSOMAL BETA GLUCOSIDASE"/>
    <property type="match status" value="1"/>
</dbReference>
<evidence type="ECO:0000313" key="9">
    <source>
        <dbReference type="EMBL" id="MDT0551934.1"/>
    </source>
</evidence>
<organism evidence="9 10">
    <name type="scientific">Urechidicola vernalis</name>
    <dbReference type="NCBI Taxonomy" id="3075600"/>
    <lineage>
        <taxon>Bacteria</taxon>
        <taxon>Pseudomonadati</taxon>
        <taxon>Bacteroidota</taxon>
        <taxon>Flavobacteriia</taxon>
        <taxon>Flavobacteriales</taxon>
        <taxon>Flavobacteriaceae</taxon>
        <taxon>Urechidicola</taxon>
    </lineage>
</organism>
<evidence type="ECO:0000259" key="7">
    <source>
        <dbReference type="Pfam" id="PF00933"/>
    </source>
</evidence>
<dbReference type="PRINTS" id="PR00133">
    <property type="entry name" value="GLHYDRLASE3"/>
</dbReference>
<dbReference type="InterPro" id="IPR002772">
    <property type="entry name" value="Glyco_hydro_3_C"/>
</dbReference>